<dbReference type="Proteomes" id="UP000238164">
    <property type="component" value="Chromosome 1"/>
</dbReference>
<keyword evidence="3" id="KW-1185">Reference proteome</keyword>
<keyword evidence="1" id="KW-0472">Membrane</keyword>
<feature type="transmembrane region" description="Helical" evidence="1">
    <location>
        <begin position="371"/>
        <end position="391"/>
    </location>
</feature>
<keyword evidence="1" id="KW-0812">Transmembrane</keyword>
<feature type="transmembrane region" description="Helical" evidence="1">
    <location>
        <begin position="145"/>
        <end position="164"/>
    </location>
</feature>
<evidence type="ECO:0000256" key="1">
    <source>
        <dbReference type="SAM" id="Phobius"/>
    </source>
</evidence>
<feature type="transmembrane region" description="Helical" evidence="1">
    <location>
        <begin position="403"/>
        <end position="426"/>
    </location>
</feature>
<accession>A0A2N9JDU8</accession>
<organism evidence="2 3">
    <name type="scientific">Micropruina glycogenica</name>
    <dbReference type="NCBI Taxonomy" id="75385"/>
    <lineage>
        <taxon>Bacteria</taxon>
        <taxon>Bacillati</taxon>
        <taxon>Actinomycetota</taxon>
        <taxon>Actinomycetes</taxon>
        <taxon>Propionibacteriales</taxon>
        <taxon>Nocardioidaceae</taxon>
        <taxon>Micropruina</taxon>
    </lineage>
</organism>
<evidence type="ECO:0000313" key="2">
    <source>
        <dbReference type="EMBL" id="SPD86287.1"/>
    </source>
</evidence>
<feature type="transmembrane region" description="Helical" evidence="1">
    <location>
        <begin position="176"/>
        <end position="196"/>
    </location>
</feature>
<keyword evidence="1" id="KW-1133">Transmembrane helix</keyword>
<gene>
    <name evidence="2" type="ORF">MPLG2_1251</name>
</gene>
<evidence type="ECO:0008006" key="4">
    <source>
        <dbReference type="Google" id="ProtNLM"/>
    </source>
</evidence>
<dbReference type="EMBL" id="LT985188">
    <property type="protein sequence ID" value="SPD86287.1"/>
    <property type="molecule type" value="Genomic_DNA"/>
</dbReference>
<dbReference type="RefSeq" id="WP_231935843.1">
    <property type="nucleotide sequence ID" value="NZ_BAAAGO010000018.1"/>
</dbReference>
<protein>
    <recommendedName>
        <fullName evidence="4">Fenitrothion hydrolase</fullName>
    </recommendedName>
</protein>
<name>A0A2N9JDU8_9ACTN</name>
<feature type="transmembrane region" description="Helical" evidence="1">
    <location>
        <begin position="279"/>
        <end position="299"/>
    </location>
</feature>
<feature type="transmembrane region" description="Helical" evidence="1">
    <location>
        <begin position="20"/>
        <end position="40"/>
    </location>
</feature>
<evidence type="ECO:0000313" key="3">
    <source>
        <dbReference type="Proteomes" id="UP000238164"/>
    </source>
</evidence>
<reference evidence="2 3" key="1">
    <citation type="submission" date="2018-02" db="EMBL/GenBank/DDBJ databases">
        <authorList>
            <person name="Cohen D.B."/>
            <person name="Kent A.D."/>
        </authorList>
    </citation>
    <scope>NUCLEOTIDE SEQUENCE [LARGE SCALE GENOMIC DNA]</scope>
    <source>
        <strain evidence="2">1</strain>
    </source>
</reference>
<proteinExistence type="predicted"/>
<feature type="transmembrane region" description="Helical" evidence="1">
    <location>
        <begin position="67"/>
        <end position="87"/>
    </location>
</feature>
<feature type="transmembrane region" description="Helical" evidence="1">
    <location>
        <begin position="99"/>
        <end position="120"/>
    </location>
</feature>
<dbReference type="AlphaFoldDB" id="A0A2N9JDU8"/>
<sequence length="428" mass="46114">MILPLHGLGSRQDLPLPFELVLLGAALALLLSFGALVLAWRRPRFTAQAGLALPGLTRMVDAPVTRALARLLALALYGWMALALWFGQDRVTNPVFGFVFVWLWVGLVPVSLLFGSIWRLTNPLRTLARLVLAPRGPLRPLSEAAWQRVGITPGVVTLLGFAWLELVQPGNNTLPVLRWWAVAWFVGAVGGSLIFGERWVSAFDPFEVFAERIATLSPWQRVDGVLHLVNPLRHACTAPVPRGTAAVTATLLGITAYDSFTNTTVWVGWVQTSTLPRTLWGTLGLVGMTVLVGGAFALAARATAAGWTNRLAASLVPIVVGYNFAHYLSLLVLEGQRTAILASDPLGLGWNVFGTAELGVNTGIFDYPQPVAIIQLCAIVLGHLLGVLIAHDRSLVALNGRRVIVGQLPMLMLMVGYTVAGLVLLFSP</sequence>
<feature type="transmembrane region" description="Helical" evidence="1">
    <location>
        <begin position="311"/>
        <end position="333"/>
    </location>
</feature>
<dbReference type="KEGG" id="mgg:MPLG2_1251"/>